<dbReference type="Proteomes" id="UP000030676">
    <property type="component" value="Unassembled WGS sequence"/>
</dbReference>
<gene>
    <name evidence="2" type="ORF">FOPG_16063</name>
</gene>
<evidence type="ECO:0000313" key="2">
    <source>
        <dbReference type="EMBL" id="EXL67840.1"/>
    </source>
</evidence>
<accession>X0H7J9</accession>
<sequence length="30" mass="3059">MSAGDITPPQGSCGQSTQVKSVTDFMDAIS</sequence>
<name>X0H7J9_FUSOX</name>
<dbReference type="AlphaFoldDB" id="X0H7J9"/>
<reference evidence="2" key="1">
    <citation type="submission" date="2011-11" db="EMBL/GenBank/DDBJ databases">
        <title>The Genome Sequence of Fusarium oxysporum PHW808.</title>
        <authorList>
            <consortium name="The Broad Institute Genome Sequencing Platform"/>
            <person name="Ma L.-J."/>
            <person name="Gale L.R."/>
            <person name="Schwartz D.C."/>
            <person name="Zhou S."/>
            <person name="Corby-Kistler H."/>
            <person name="Young S.K."/>
            <person name="Zeng Q."/>
            <person name="Gargeya S."/>
            <person name="Fitzgerald M."/>
            <person name="Haas B."/>
            <person name="Abouelleil A."/>
            <person name="Alvarado L."/>
            <person name="Arachchi H.M."/>
            <person name="Berlin A."/>
            <person name="Brown A."/>
            <person name="Chapman S.B."/>
            <person name="Chen Z."/>
            <person name="Dunbar C."/>
            <person name="Freedman E."/>
            <person name="Gearin G."/>
            <person name="Goldberg J."/>
            <person name="Griggs A."/>
            <person name="Gujja S."/>
            <person name="Heiman D."/>
            <person name="Howarth C."/>
            <person name="Larson L."/>
            <person name="Lui A."/>
            <person name="MacDonald P.J.P."/>
            <person name="Montmayeur A."/>
            <person name="Murphy C."/>
            <person name="Neiman D."/>
            <person name="Pearson M."/>
            <person name="Priest M."/>
            <person name="Roberts A."/>
            <person name="Saif S."/>
            <person name="Shea T."/>
            <person name="Shenoy N."/>
            <person name="Sisk P."/>
            <person name="Stolte C."/>
            <person name="Sykes S."/>
            <person name="Wortman J."/>
            <person name="Nusbaum C."/>
            <person name="Birren B."/>
        </authorList>
    </citation>
    <scope>NUCLEOTIDE SEQUENCE [LARGE SCALE GENOMIC DNA]</scope>
    <source>
        <strain evidence="2">54008</strain>
    </source>
</reference>
<protein>
    <submittedName>
        <fullName evidence="2">Uncharacterized protein</fullName>
    </submittedName>
</protein>
<evidence type="ECO:0000256" key="1">
    <source>
        <dbReference type="SAM" id="MobiDB-lite"/>
    </source>
</evidence>
<feature type="compositionally biased region" description="Polar residues" evidence="1">
    <location>
        <begin position="9"/>
        <end position="21"/>
    </location>
</feature>
<dbReference type="HOGENOM" id="CLU_3406458_0_0_1"/>
<feature type="region of interest" description="Disordered" evidence="1">
    <location>
        <begin position="1"/>
        <end position="30"/>
    </location>
</feature>
<reference evidence="2" key="2">
    <citation type="submission" date="2012-05" db="EMBL/GenBank/DDBJ databases">
        <title>The Genome Annotation of Fusarium oxysporum PHW808.</title>
        <authorList>
            <consortium name="The Broad Institute Genomics Platform"/>
            <person name="Ma L.-J."/>
            <person name="Corby-Kistler H."/>
            <person name="Broz K."/>
            <person name="Gale L.R."/>
            <person name="Jonkers W."/>
            <person name="O'Donnell K."/>
            <person name="Ploetz R."/>
            <person name="Steinberg C."/>
            <person name="Schwartz D.C."/>
            <person name="VanEtten H."/>
            <person name="Zhou S."/>
            <person name="Young S.K."/>
            <person name="Zeng Q."/>
            <person name="Gargeya S."/>
            <person name="Fitzgerald M."/>
            <person name="Abouelleil A."/>
            <person name="Alvarado L."/>
            <person name="Chapman S.B."/>
            <person name="Gainer-Dewar J."/>
            <person name="Goldberg J."/>
            <person name="Griggs A."/>
            <person name="Gujja S."/>
            <person name="Hansen M."/>
            <person name="Howarth C."/>
            <person name="Imamovic A."/>
            <person name="Ireland A."/>
            <person name="Larimer J."/>
            <person name="McCowan C."/>
            <person name="Murphy C."/>
            <person name="Pearson M."/>
            <person name="Poon T.W."/>
            <person name="Priest M."/>
            <person name="Roberts A."/>
            <person name="Saif S."/>
            <person name="Shea T."/>
            <person name="Sykes S."/>
            <person name="Wortman J."/>
            <person name="Nusbaum C."/>
            <person name="Birren B."/>
        </authorList>
    </citation>
    <scope>NUCLEOTIDE SEQUENCE</scope>
    <source>
        <strain evidence="2">54008</strain>
    </source>
</reference>
<organism evidence="2">
    <name type="scientific">Fusarium oxysporum f. sp. conglutinans race 2 54008</name>
    <dbReference type="NCBI Taxonomy" id="1089457"/>
    <lineage>
        <taxon>Eukaryota</taxon>
        <taxon>Fungi</taxon>
        <taxon>Dikarya</taxon>
        <taxon>Ascomycota</taxon>
        <taxon>Pezizomycotina</taxon>
        <taxon>Sordariomycetes</taxon>
        <taxon>Hypocreomycetidae</taxon>
        <taxon>Hypocreales</taxon>
        <taxon>Nectriaceae</taxon>
        <taxon>Fusarium</taxon>
        <taxon>Fusarium oxysporum species complex</taxon>
    </lineage>
</organism>
<dbReference type="EMBL" id="JH658948">
    <property type="protein sequence ID" value="EXL67840.1"/>
    <property type="molecule type" value="Genomic_DNA"/>
</dbReference>
<proteinExistence type="predicted"/>